<feature type="region of interest" description="Disordered" evidence="1">
    <location>
        <begin position="1"/>
        <end position="41"/>
    </location>
</feature>
<comment type="caution">
    <text evidence="2">The sequence shown here is derived from an EMBL/GenBank/DDBJ whole genome shotgun (WGS) entry which is preliminary data.</text>
</comment>
<protein>
    <submittedName>
        <fullName evidence="2">Uncharacterized protein</fullName>
    </submittedName>
</protein>
<reference evidence="2 3" key="1">
    <citation type="submission" date="2021-06" db="EMBL/GenBank/DDBJ databases">
        <authorList>
            <person name="Palmer J.M."/>
        </authorList>
    </citation>
    <scope>NUCLEOTIDE SEQUENCE [LARGE SCALE GENOMIC DNA]</scope>
    <source>
        <strain evidence="2 3">CL_MEX2019</strain>
        <tissue evidence="2">Muscle</tissue>
    </source>
</reference>
<feature type="compositionally biased region" description="Basic residues" evidence="1">
    <location>
        <begin position="20"/>
        <end position="30"/>
    </location>
</feature>
<evidence type="ECO:0000313" key="2">
    <source>
        <dbReference type="EMBL" id="MED6264707.1"/>
    </source>
</evidence>
<name>A0ABU7CP15_9TELE</name>
<evidence type="ECO:0000256" key="1">
    <source>
        <dbReference type="SAM" id="MobiDB-lite"/>
    </source>
</evidence>
<organism evidence="2 3">
    <name type="scientific">Characodon lateralis</name>
    <dbReference type="NCBI Taxonomy" id="208331"/>
    <lineage>
        <taxon>Eukaryota</taxon>
        <taxon>Metazoa</taxon>
        <taxon>Chordata</taxon>
        <taxon>Craniata</taxon>
        <taxon>Vertebrata</taxon>
        <taxon>Euteleostomi</taxon>
        <taxon>Actinopterygii</taxon>
        <taxon>Neopterygii</taxon>
        <taxon>Teleostei</taxon>
        <taxon>Neoteleostei</taxon>
        <taxon>Acanthomorphata</taxon>
        <taxon>Ovalentaria</taxon>
        <taxon>Atherinomorphae</taxon>
        <taxon>Cyprinodontiformes</taxon>
        <taxon>Goodeidae</taxon>
        <taxon>Characodon</taxon>
    </lineage>
</organism>
<evidence type="ECO:0000313" key="3">
    <source>
        <dbReference type="Proteomes" id="UP001352852"/>
    </source>
</evidence>
<proteinExistence type="predicted"/>
<gene>
    <name evidence="2" type="ORF">CHARACLAT_017513</name>
</gene>
<dbReference type="Proteomes" id="UP001352852">
    <property type="component" value="Unassembled WGS sequence"/>
</dbReference>
<sequence length="119" mass="13610">MEGEDPGVPPAVNASSFRTPRSKCSKRRGRQNTFPSGGFTKPYSVTATQRASETHDASFFLFGLISRKINTFEYVYRLILCARPQIRACFDALRWGFIVLWDHLTVLTEMRYNTTTTHL</sequence>
<dbReference type="EMBL" id="JAHUTJ010001476">
    <property type="protein sequence ID" value="MED6264707.1"/>
    <property type="molecule type" value="Genomic_DNA"/>
</dbReference>
<accession>A0ABU7CP15</accession>
<keyword evidence="3" id="KW-1185">Reference proteome</keyword>